<dbReference type="EMBL" id="ML120633">
    <property type="protein sequence ID" value="RPA88946.1"/>
    <property type="molecule type" value="Genomic_DNA"/>
</dbReference>
<sequence length="112" mass="12701">MMASKSLFSPWGYLCFCDGHGSPPHRPVWLPFAHFGPQHSPYLRAPVAGTTFFFLLWQRVGTTVRGLRSLSRPECIPSLSTPPSTGMNTIPIAFHSFLHLFKDLYHQLPFRT</sequence>
<dbReference type="AlphaFoldDB" id="A0A3N4IT09"/>
<gene>
    <name evidence="1" type="ORF">L873DRAFT_767078</name>
</gene>
<evidence type="ECO:0000313" key="2">
    <source>
        <dbReference type="Proteomes" id="UP000276215"/>
    </source>
</evidence>
<protein>
    <submittedName>
        <fullName evidence="1">Uncharacterized protein</fullName>
    </submittedName>
</protein>
<accession>A0A3N4IT09</accession>
<dbReference type="Proteomes" id="UP000276215">
    <property type="component" value="Unassembled WGS sequence"/>
</dbReference>
<evidence type="ECO:0000313" key="1">
    <source>
        <dbReference type="EMBL" id="RPA88946.1"/>
    </source>
</evidence>
<proteinExistence type="predicted"/>
<organism evidence="1 2">
    <name type="scientific">Choiromyces venosus 120613-1</name>
    <dbReference type="NCBI Taxonomy" id="1336337"/>
    <lineage>
        <taxon>Eukaryota</taxon>
        <taxon>Fungi</taxon>
        <taxon>Dikarya</taxon>
        <taxon>Ascomycota</taxon>
        <taxon>Pezizomycotina</taxon>
        <taxon>Pezizomycetes</taxon>
        <taxon>Pezizales</taxon>
        <taxon>Tuberaceae</taxon>
        <taxon>Choiromyces</taxon>
    </lineage>
</organism>
<reference evidence="1 2" key="1">
    <citation type="journal article" date="2018" name="Nat. Ecol. Evol.">
        <title>Pezizomycetes genomes reveal the molecular basis of ectomycorrhizal truffle lifestyle.</title>
        <authorList>
            <person name="Murat C."/>
            <person name="Payen T."/>
            <person name="Noel B."/>
            <person name="Kuo A."/>
            <person name="Morin E."/>
            <person name="Chen J."/>
            <person name="Kohler A."/>
            <person name="Krizsan K."/>
            <person name="Balestrini R."/>
            <person name="Da Silva C."/>
            <person name="Montanini B."/>
            <person name="Hainaut M."/>
            <person name="Levati E."/>
            <person name="Barry K.W."/>
            <person name="Belfiori B."/>
            <person name="Cichocki N."/>
            <person name="Clum A."/>
            <person name="Dockter R.B."/>
            <person name="Fauchery L."/>
            <person name="Guy J."/>
            <person name="Iotti M."/>
            <person name="Le Tacon F."/>
            <person name="Lindquist E.A."/>
            <person name="Lipzen A."/>
            <person name="Malagnac F."/>
            <person name="Mello A."/>
            <person name="Molinier V."/>
            <person name="Miyauchi S."/>
            <person name="Poulain J."/>
            <person name="Riccioni C."/>
            <person name="Rubini A."/>
            <person name="Sitrit Y."/>
            <person name="Splivallo R."/>
            <person name="Traeger S."/>
            <person name="Wang M."/>
            <person name="Zifcakova L."/>
            <person name="Wipf D."/>
            <person name="Zambonelli A."/>
            <person name="Paolocci F."/>
            <person name="Nowrousian M."/>
            <person name="Ottonello S."/>
            <person name="Baldrian P."/>
            <person name="Spatafora J.W."/>
            <person name="Henrissat B."/>
            <person name="Nagy L.G."/>
            <person name="Aury J.M."/>
            <person name="Wincker P."/>
            <person name="Grigoriev I.V."/>
            <person name="Bonfante P."/>
            <person name="Martin F.M."/>
        </authorList>
    </citation>
    <scope>NUCLEOTIDE SEQUENCE [LARGE SCALE GENOMIC DNA]</scope>
    <source>
        <strain evidence="1 2">120613-1</strain>
    </source>
</reference>
<name>A0A3N4IT09_9PEZI</name>
<keyword evidence="2" id="KW-1185">Reference proteome</keyword>